<comment type="caution">
    <text evidence="1">The sequence shown here is derived from an EMBL/GenBank/DDBJ whole genome shotgun (WGS) entry which is preliminary data.</text>
</comment>
<dbReference type="AlphaFoldDB" id="A0A1X2Z1A4"/>
<dbReference type="Proteomes" id="UP000193377">
    <property type="component" value="Unassembled WGS sequence"/>
</dbReference>
<proteinExistence type="predicted"/>
<name>A0A1X2Z1A4_BIFAD</name>
<reference evidence="1 2" key="1">
    <citation type="journal article" date="2016" name="Sci. Rep.">
        <title>Evaluation of genetic diversity among strains of the human gut commensal Bifidobacterium adolescentis.</title>
        <authorList>
            <person name="Duranti S."/>
            <person name="Milani C."/>
            <person name="Lugli G.A."/>
            <person name="Mancabelli L."/>
            <person name="Turroni F."/>
            <person name="Ferrario C."/>
            <person name="Mangifesta M."/>
            <person name="Viappiani A."/>
            <person name="Sanchez B."/>
            <person name="Margolles A."/>
            <person name="van Sinderen D."/>
            <person name="Ventura M."/>
        </authorList>
    </citation>
    <scope>NUCLEOTIDE SEQUENCE [LARGE SCALE GENOMIC DNA]</scope>
    <source>
        <strain evidence="1 2">487B</strain>
    </source>
</reference>
<evidence type="ECO:0000313" key="2">
    <source>
        <dbReference type="Proteomes" id="UP000193377"/>
    </source>
</evidence>
<accession>A0A1X2Z1A4</accession>
<evidence type="ECO:0000313" key="1">
    <source>
        <dbReference type="EMBL" id="OSG88167.1"/>
    </source>
</evidence>
<protein>
    <submittedName>
        <fullName evidence="1">Uncharacterized protein</fullName>
    </submittedName>
</protein>
<gene>
    <name evidence="1" type="ORF">B0487_1086</name>
</gene>
<dbReference type="EMBL" id="LNKD01000001">
    <property type="protein sequence ID" value="OSG88167.1"/>
    <property type="molecule type" value="Genomic_DNA"/>
</dbReference>
<sequence length="137" mass="15595">MKYMDKKTYFAQLTHDAAINEISNKTGLSVSTLWRQYNKGCEFSAESVIIIARAYDENPVEALVEFGYIRADEMANGETVARLHDASNDELLQELARRLKENADADWVNSPIIYREEFDMAANDDPNARLEAETPED</sequence>
<organism evidence="1 2">
    <name type="scientific">Bifidobacterium adolescentis</name>
    <dbReference type="NCBI Taxonomy" id="1680"/>
    <lineage>
        <taxon>Bacteria</taxon>
        <taxon>Bacillati</taxon>
        <taxon>Actinomycetota</taxon>
        <taxon>Actinomycetes</taxon>
        <taxon>Bifidobacteriales</taxon>
        <taxon>Bifidobacteriaceae</taxon>
        <taxon>Bifidobacterium</taxon>
    </lineage>
</organism>